<keyword evidence="9 14" id="KW-0472">Membrane</keyword>
<dbReference type="InterPro" id="IPR036179">
    <property type="entry name" value="Ig-like_dom_sf"/>
</dbReference>
<keyword evidence="11" id="KW-0675">Receptor</keyword>
<comment type="similarity">
    <text evidence="3">Belongs to the interleukin-1 receptor family.</text>
</comment>
<dbReference type="PRINTS" id="PR01536">
    <property type="entry name" value="INTRLKN1R12F"/>
</dbReference>
<evidence type="ECO:0000256" key="13">
    <source>
        <dbReference type="ARBA" id="ARBA00023319"/>
    </source>
</evidence>
<evidence type="ECO:0000256" key="12">
    <source>
        <dbReference type="ARBA" id="ARBA00023180"/>
    </source>
</evidence>
<dbReference type="GO" id="GO:0005576">
    <property type="term" value="C:extracellular region"/>
    <property type="evidence" value="ECO:0007669"/>
    <property type="project" value="UniProtKB-SubCell"/>
</dbReference>
<keyword evidence="10" id="KW-1015">Disulfide bond</keyword>
<evidence type="ECO:0000256" key="14">
    <source>
        <dbReference type="SAM" id="Phobius"/>
    </source>
</evidence>
<reference evidence="17" key="1">
    <citation type="journal article" date="2023" name="Science">
        <title>Genome structures resolve the early diversification of teleost fishes.</title>
        <authorList>
            <person name="Parey E."/>
            <person name="Louis A."/>
            <person name="Montfort J."/>
            <person name="Bouchez O."/>
            <person name="Roques C."/>
            <person name="Iampietro C."/>
            <person name="Lluch J."/>
            <person name="Castinel A."/>
            <person name="Donnadieu C."/>
            <person name="Desvignes T."/>
            <person name="Floi Bucao C."/>
            <person name="Jouanno E."/>
            <person name="Wen M."/>
            <person name="Mejri S."/>
            <person name="Dirks R."/>
            <person name="Jansen H."/>
            <person name="Henkel C."/>
            <person name="Chen W.J."/>
            <person name="Zahm M."/>
            <person name="Cabau C."/>
            <person name="Klopp C."/>
            <person name="Thompson A.W."/>
            <person name="Robinson-Rechavi M."/>
            <person name="Braasch I."/>
            <person name="Lecointre G."/>
            <person name="Bobe J."/>
            <person name="Postlethwait J.H."/>
            <person name="Berthelot C."/>
            <person name="Roest Crollius H."/>
            <person name="Guiguen Y."/>
        </authorList>
    </citation>
    <scope>NUCLEOTIDE SEQUENCE</scope>
    <source>
        <strain evidence="17">NC1722</strain>
    </source>
</reference>
<dbReference type="SUPFAM" id="SSF48726">
    <property type="entry name" value="Immunoglobulin"/>
    <property type="match status" value="3"/>
</dbReference>
<comment type="caution">
    <text evidence="17">The sequence shown here is derived from an EMBL/GenBank/DDBJ whole genome shotgun (WGS) entry which is preliminary data.</text>
</comment>
<dbReference type="InterPro" id="IPR004077">
    <property type="entry name" value="IL-1_rcpt_II-typ"/>
</dbReference>
<dbReference type="InterPro" id="IPR004074">
    <property type="entry name" value="IL-1_rcpt_I/II-typ"/>
</dbReference>
<dbReference type="InterPro" id="IPR015621">
    <property type="entry name" value="IL-1_rcpt_fam"/>
</dbReference>
<dbReference type="InterPro" id="IPR013783">
    <property type="entry name" value="Ig-like_fold"/>
</dbReference>
<feature type="signal peptide" evidence="15">
    <location>
        <begin position="1"/>
        <end position="25"/>
    </location>
</feature>
<accession>A0AAD7SY58</accession>
<keyword evidence="12" id="KW-0325">Glycoprotein</keyword>
<keyword evidence="18" id="KW-1185">Reference proteome</keyword>
<feature type="chain" id="PRO_5041910811" description="Ig-like domain-containing protein" evidence="15">
    <location>
        <begin position="26"/>
        <end position="407"/>
    </location>
</feature>
<dbReference type="GO" id="GO:0016020">
    <property type="term" value="C:membrane"/>
    <property type="evidence" value="ECO:0007669"/>
    <property type="project" value="UniProtKB-SubCell"/>
</dbReference>
<evidence type="ECO:0000256" key="15">
    <source>
        <dbReference type="SAM" id="SignalP"/>
    </source>
</evidence>
<evidence type="ECO:0000256" key="11">
    <source>
        <dbReference type="ARBA" id="ARBA00023170"/>
    </source>
</evidence>
<evidence type="ECO:0000256" key="10">
    <source>
        <dbReference type="ARBA" id="ARBA00023157"/>
    </source>
</evidence>
<dbReference type="PROSITE" id="PS50835">
    <property type="entry name" value="IG_LIKE"/>
    <property type="match status" value="2"/>
</dbReference>
<evidence type="ECO:0000256" key="3">
    <source>
        <dbReference type="ARBA" id="ARBA00009752"/>
    </source>
</evidence>
<dbReference type="InterPro" id="IPR003599">
    <property type="entry name" value="Ig_sub"/>
</dbReference>
<dbReference type="SMART" id="SM00409">
    <property type="entry name" value="IG"/>
    <property type="match status" value="3"/>
</dbReference>
<keyword evidence="4" id="KW-0964">Secreted</keyword>
<proteinExistence type="inferred from homology"/>
<dbReference type="InterPro" id="IPR007110">
    <property type="entry name" value="Ig-like_dom"/>
</dbReference>
<dbReference type="PANTHER" id="PTHR11890:SF3">
    <property type="entry name" value="INTERLEUKIN-1 RECEPTOR TYPE 2"/>
    <property type="match status" value="1"/>
</dbReference>
<dbReference type="Proteomes" id="UP001221898">
    <property type="component" value="Unassembled WGS sequence"/>
</dbReference>
<evidence type="ECO:0000313" key="18">
    <source>
        <dbReference type="Proteomes" id="UP001221898"/>
    </source>
</evidence>
<dbReference type="EMBL" id="JAINUG010000028">
    <property type="protein sequence ID" value="KAJ8409881.1"/>
    <property type="molecule type" value="Genomic_DNA"/>
</dbReference>
<dbReference type="PRINTS" id="PR01539">
    <property type="entry name" value="INTRLEUKN1R2"/>
</dbReference>
<comment type="subcellular location">
    <subcellularLocation>
        <location evidence="1">Membrane</location>
        <topology evidence="1">Single-pass type I membrane protein</topology>
    </subcellularLocation>
    <subcellularLocation>
        <location evidence="2">Secreted</location>
    </subcellularLocation>
</comment>
<organism evidence="17 18">
    <name type="scientific">Aldrovandia affinis</name>
    <dbReference type="NCBI Taxonomy" id="143900"/>
    <lineage>
        <taxon>Eukaryota</taxon>
        <taxon>Metazoa</taxon>
        <taxon>Chordata</taxon>
        <taxon>Craniata</taxon>
        <taxon>Vertebrata</taxon>
        <taxon>Euteleostomi</taxon>
        <taxon>Actinopterygii</taxon>
        <taxon>Neopterygii</taxon>
        <taxon>Teleostei</taxon>
        <taxon>Notacanthiformes</taxon>
        <taxon>Halosauridae</taxon>
        <taxon>Aldrovandia</taxon>
    </lineage>
</organism>
<dbReference type="PANTHER" id="PTHR11890">
    <property type="entry name" value="INTERLEUKIN-1 RECEPTOR FAMILY MEMBER"/>
    <property type="match status" value="1"/>
</dbReference>
<name>A0AAD7SY58_9TELE</name>
<feature type="domain" description="Ig-like" evidence="16">
    <location>
        <begin position="143"/>
        <end position="234"/>
    </location>
</feature>
<dbReference type="FunFam" id="2.60.40.10:FF:000188">
    <property type="entry name" value="Interleukin-1 receptor accessory protein-like 1"/>
    <property type="match status" value="1"/>
</dbReference>
<gene>
    <name evidence="17" type="ORF">AAFF_G00209220</name>
</gene>
<keyword evidence="6 15" id="KW-0732">Signal</keyword>
<evidence type="ECO:0000256" key="7">
    <source>
        <dbReference type="ARBA" id="ARBA00022737"/>
    </source>
</evidence>
<protein>
    <recommendedName>
        <fullName evidence="16">Ig-like domain-containing protein</fullName>
    </recommendedName>
</protein>
<dbReference type="AlphaFoldDB" id="A0AAD7SY58"/>
<dbReference type="Pfam" id="PF00047">
    <property type="entry name" value="ig"/>
    <property type="match status" value="1"/>
</dbReference>
<dbReference type="Gene3D" id="2.60.40.10">
    <property type="entry name" value="Immunoglobulins"/>
    <property type="match status" value="3"/>
</dbReference>
<evidence type="ECO:0000256" key="8">
    <source>
        <dbReference type="ARBA" id="ARBA00022989"/>
    </source>
</evidence>
<dbReference type="InterPro" id="IPR013151">
    <property type="entry name" value="Immunoglobulin_dom"/>
</dbReference>
<keyword evidence="7" id="KW-0677">Repeat</keyword>
<evidence type="ECO:0000313" key="17">
    <source>
        <dbReference type="EMBL" id="KAJ8409881.1"/>
    </source>
</evidence>
<evidence type="ECO:0000256" key="1">
    <source>
        <dbReference type="ARBA" id="ARBA00004479"/>
    </source>
</evidence>
<evidence type="ECO:0000259" key="16">
    <source>
        <dbReference type="PROSITE" id="PS50835"/>
    </source>
</evidence>
<evidence type="ECO:0000256" key="5">
    <source>
        <dbReference type="ARBA" id="ARBA00022692"/>
    </source>
</evidence>
<keyword evidence="13" id="KW-0393">Immunoglobulin domain</keyword>
<sequence length="407" mass="46258">MTLKDKCILVPIALLILLSMIMVDANKESQLPIRGGCLQLSPEVPEFRLQGDAVVLRCGFLESYLQMQRFSLTEGNTIHFLRDYGNGTEVSVHTEDRVREQRHQLWFLPAQAADSGTYSCVFRNASYCCATTIALQVYETRQPHLDAISYPMFAYHGQKGKIRCYHLKEFSISGNLQWYKESTPIVFSVNRTRYRRDTNTTFTIQDVSTADEGFYTCKVQVLFNNTEYIVTRVTKLSVKAPGPRLPKENLRPKIVDPVNGTFFQSYFGSSLSILCKVSTGNQSADFTDVIWFINGLFVEESFLSGRALLGEMMVTIENGDNYIELELIILEVHEEDTRAEIKCVAQNSAGRDEVMAHVRLEDSILAWLVVAAAGTICFLTMVCVFLYQFLKPKRKSDYILARQHSTF</sequence>
<dbReference type="GO" id="GO:0004910">
    <property type="term" value="F:interleukin-1, type II, blocking receptor activity"/>
    <property type="evidence" value="ECO:0007669"/>
    <property type="project" value="InterPro"/>
</dbReference>
<evidence type="ECO:0000256" key="4">
    <source>
        <dbReference type="ARBA" id="ARBA00022525"/>
    </source>
</evidence>
<evidence type="ECO:0000256" key="9">
    <source>
        <dbReference type="ARBA" id="ARBA00023136"/>
    </source>
</evidence>
<evidence type="ECO:0000256" key="2">
    <source>
        <dbReference type="ARBA" id="ARBA00004613"/>
    </source>
</evidence>
<evidence type="ECO:0000256" key="6">
    <source>
        <dbReference type="ARBA" id="ARBA00022729"/>
    </source>
</evidence>
<feature type="transmembrane region" description="Helical" evidence="14">
    <location>
        <begin position="364"/>
        <end position="387"/>
    </location>
</feature>
<keyword evidence="8 14" id="KW-1133">Transmembrane helix</keyword>
<feature type="domain" description="Ig-like" evidence="16">
    <location>
        <begin position="252"/>
        <end position="359"/>
    </location>
</feature>
<keyword evidence="5 14" id="KW-0812">Transmembrane</keyword>